<dbReference type="InterPro" id="IPR028957">
    <property type="entry name" value="Imm50"/>
</dbReference>
<proteinExistence type="predicted"/>
<reference evidence="2 3" key="1">
    <citation type="submission" date="2020-09" db="EMBL/GenBank/DDBJ databases">
        <title>A novel species.</title>
        <authorList>
            <person name="Gao J."/>
        </authorList>
    </citation>
    <scope>NUCLEOTIDE SEQUENCE [LARGE SCALE GENOMIC DNA]</scope>
    <source>
        <strain evidence="2 3">CRXT-Y-14</strain>
    </source>
</reference>
<evidence type="ECO:0000313" key="2">
    <source>
        <dbReference type="EMBL" id="QNS04144.1"/>
    </source>
</evidence>
<name>A0A7H1B5Y9_9ACTN</name>
<keyword evidence="3" id="KW-1185">Reference proteome</keyword>
<accession>A0A7H1B5Y9</accession>
<dbReference type="KEGG" id="sxn:IAG42_11255"/>
<gene>
    <name evidence="2" type="ORF">IAG42_11255</name>
</gene>
<dbReference type="Proteomes" id="UP000516428">
    <property type="component" value="Chromosome"/>
</dbReference>
<dbReference type="EMBL" id="CP061281">
    <property type="protein sequence ID" value="QNS04144.1"/>
    <property type="molecule type" value="Genomic_DNA"/>
</dbReference>
<dbReference type="Pfam" id="PF15594">
    <property type="entry name" value="Imm50"/>
    <property type="match status" value="1"/>
</dbReference>
<evidence type="ECO:0008006" key="4">
    <source>
        <dbReference type="Google" id="ProtNLM"/>
    </source>
</evidence>
<evidence type="ECO:0000256" key="1">
    <source>
        <dbReference type="SAM" id="MobiDB-lite"/>
    </source>
</evidence>
<protein>
    <recommendedName>
        <fullName evidence="4">Immunity protein 50 of polymorphic toxin system</fullName>
    </recommendedName>
</protein>
<evidence type="ECO:0000313" key="3">
    <source>
        <dbReference type="Proteomes" id="UP000516428"/>
    </source>
</evidence>
<dbReference type="AlphaFoldDB" id="A0A7H1B5Y9"/>
<feature type="compositionally biased region" description="Basic and acidic residues" evidence="1">
    <location>
        <begin position="162"/>
        <end position="171"/>
    </location>
</feature>
<sequence>MPSHYLSVRNSDLLTPLYGTAPLSLASLRLRSVHLDWRGPALTLRLDLPAPSLPLPEEWAVAGVDSVQGHLQFLAVANLELDGWDPPVLASFALTELGGGERRMRVEVSAGEGPPFLRFTSHTDVLAGHLSGFRAGPGGVDSGPHLFRGPLDAKRHSTVPDPSEKTFYERL</sequence>
<organism evidence="2 3">
    <name type="scientific">Streptomyces xanthii</name>
    <dbReference type="NCBI Taxonomy" id="2768069"/>
    <lineage>
        <taxon>Bacteria</taxon>
        <taxon>Bacillati</taxon>
        <taxon>Actinomycetota</taxon>
        <taxon>Actinomycetes</taxon>
        <taxon>Kitasatosporales</taxon>
        <taxon>Streptomycetaceae</taxon>
        <taxon>Streptomyces</taxon>
    </lineage>
</organism>
<feature type="region of interest" description="Disordered" evidence="1">
    <location>
        <begin position="149"/>
        <end position="171"/>
    </location>
</feature>
<dbReference type="RefSeq" id="WP_188336885.1">
    <property type="nucleotide sequence ID" value="NZ_CP061281.1"/>
</dbReference>